<comment type="caution">
    <text evidence="2">The sequence shown here is derived from an EMBL/GenBank/DDBJ whole genome shotgun (WGS) entry which is preliminary data.</text>
</comment>
<proteinExistence type="predicted"/>
<reference evidence="2 3" key="1">
    <citation type="submission" date="2016-08" db="EMBL/GenBank/DDBJ databases">
        <title>Draft genome sequence of Candidatus Piscirickettsia litoralis, from seawater.</title>
        <authorList>
            <person name="Wan X."/>
            <person name="Lee A.J."/>
            <person name="Hou S."/>
            <person name="Donachie S.P."/>
        </authorList>
    </citation>
    <scope>NUCLEOTIDE SEQUENCE [LARGE SCALE GENOMIC DNA]</scope>
    <source>
        <strain evidence="2 3">Y2</strain>
    </source>
</reference>
<evidence type="ECO:0000256" key="1">
    <source>
        <dbReference type="SAM" id="MobiDB-lite"/>
    </source>
</evidence>
<gene>
    <name evidence="2" type="ORF">BGC07_16480</name>
</gene>
<evidence type="ECO:0000313" key="3">
    <source>
        <dbReference type="Proteomes" id="UP000094329"/>
    </source>
</evidence>
<keyword evidence="3" id="KW-1185">Reference proteome</keyword>
<dbReference type="EMBL" id="MDTU01000003">
    <property type="protein sequence ID" value="ODN41366.1"/>
    <property type="molecule type" value="Genomic_DNA"/>
</dbReference>
<organism evidence="2 3">
    <name type="scientific">Piscirickettsia litoralis</name>
    <dbReference type="NCBI Taxonomy" id="1891921"/>
    <lineage>
        <taxon>Bacteria</taxon>
        <taxon>Pseudomonadati</taxon>
        <taxon>Pseudomonadota</taxon>
        <taxon>Gammaproteobacteria</taxon>
        <taxon>Thiotrichales</taxon>
        <taxon>Piscirickettsiaceae</taxon>
        <taxon>Piscirickettsia</taxon>
    </lineage>
</organism>
<feature type="compositionally biased region" description="Basic and acidic residues" evidence="1">
    <location>
        <begin position="47"/>
        <end position="59"/>
    </location>
</feature>
<feature type="region of interest" description="Disordered" evidence="1">
    <location>
        <begin position="36"/>
        <end position="59"/>
    </location>
</feature>
<sequence length="59" mass="6989">MNTIDGLPYGYVFLMSHTGMWREKGFNVNQFGQVKQQNQQAMAQHQKRPEWSEGKRFRA</sequence>
<evidence type="ECO:0008006" key="4">
    <source>
        <dbReference type="Google" id="ProtNLM"/>
    </source>
</evidence>
<evidence type="ECO:0000313" key="2">
    <source>
        <dbReference type="EMBL" id="ODN41366.1"/>
    </source>
</evidence>
<name>A0ABX2ZXN7_9GAMM</name>
<dbReference type="RefSeq" id="WP_069314159.1">
    <property type="nucleotide sequence ID" value="NZ_MDTU01000003.1"/>
</dbReference>
<protein>
    <recommendedName>
        <fullName evidence="4">Transposase</fullName>
    </recommendedName>
</protein>
<dbReference type="Proteomes" id="UP000094329">
    <property type="component" value="Unassembled WGS sequence"/>
</dbReference>
<accession>A0ABX2ZXN7</accession>